<reference evidence="6 7" key="1">
    <citation type="journal article" date="2015" name="J. Biotechnol.">
        <title>Complete genome sequence of Paenibacillus beijingensis 7188(T) (=DSM 24997(T)), a novel rhizobacterium from jujube garden soil.</title>
        <authorList>
            <person name="Kwak Y."/>
            <person name="Shin J.H."/>
        </authorList>
    </citation>
    <scope>NUCLEOTIDE SEQUENCE [LARGE SCALE GENOMIC DNA]</scope>
    <source>
        <strain evidence="6 7">DSM 24997</strain>
    </source>
</reference>
<dbReference type="GO" id="GO:0046872">
    <property type="term" value="F:metal ion binding"/>
    <property type="evidence" value="ECO:0007669"/>
    <property type="project" value="UniProtKB-KW"/>
</dbReference>
<dbReference type="KEGG" id="pbj:VN24_13090"/>
<dbReference type="HOGENOM" id="CLU_010695_0_0_9"/>
<dbReference type="PATRIC" id="fig|1126833.4.peg.2854"/>
<dbReference type="Pfam" id="PF12831">
    <property type="entry name" value="FAD_oxidored"/>
    <property type="match status" value="1"/>
</dbReference>
<gene>
    <name evidence="6" type="ORF">VN24_13090</name>
</gene>
<dbReference type="PANTHER" id="PTHR43498:SF1">
    <property type="entry name" value="COB--COM HETERODISULFIDE REDUCTASE IRON-SULFUR SUBUNIT A"/>
    <property type="match status" value="1"/>
</dbReference>
<keyword evidence="5" id="KW-0411">Iron-sulfur</keyword>
<dbReference type="RefSeq" id="WP_045670765.1">
    <property type="nucleotide sequence ID" value="NZ_CP011058.1"/>
</dbReference>
<dbReference type="InterPro" id="IPR036188">
    <property type="entry name" value="FAD/NAD-bd_sf"/>
</dbReference>
<dbReference type="Gene3D" id="3.50.50.60">
    <property type="entry name" value="FAD/NAD(P)-binding domain"/>
    <property type="match status" value="1"/>
</dbReference>
<dbReference type="SUPFAM" id="SSF51905">
    <property type="entry name" value="FAD/NAD(P)-binding domain"/>
    <property type="match status" value="1"/>
</dbReference>
<protein>
    <submittedName>
        <fullName evidence="6">Pyridine nucleotide-disulfide oxidoreductase</fullName>
    </submittedName>
</protein>
<dbReference type="EMBL" id="CP011058">
    <property type="protein sequence ID" value="AJY75336.1"/>
    <property type="molecule type" value="Genomic_DNA"/>
</dbReference>
<accession>A0A0D5NJ93</accession>
<reference evidence="7" key="2">
    <citation type="submission" date="2015-03" db="EMBL/GenBank/DDBJ databases">
        <title>Genome sequence of Paenibacillus beijingensis strain DSM 24997T.</title>
        <authorList>
            <person name="Kwak Y."/>
            <person name="Shin J.-H."/>
        </authorList>
    </citation>
    <scope>NUCLEOTIDE SEQUENCE [LARGE SCALE GENOMIC DNA]</scope>
    <source>
        <strain evidence="7">DSM 24997</strain>
    </source>
</reference>
<keyword evidence="3" id="KW-0560">Oxidoreductase</keyword>
<dbReference type="InterPro" id="IPR039650">
    <property type="entry name" value="HdrA-like"/>
</dbReference>
<dbReference type="PANTHER" id="PTHR43498">
    <property type="entry name" value="FERREDOXIN:COB-COM HETERODISULFIDE REDUCTASE SUBUNIT A"/>
    <property type="match status" value="1"/>
</dbReference>
<evidence type="ECO:0000256" key="1">
    <source>
        <dbReference type="ARBA" id="ARBA00022485"/>
    </source>
</evidence>
<evidence type="ECO:0000256" key="2">
    <source>
        <dbReference type="ARBA" id="ARBA00022723"/>
    </source>
</evidence>
<sequence>MRSETVSTDIAVIGGGLAGVCAAIAAARLGQTVALVQNRPVLGGNSSSEVRVWVCGATAHGTNRYARETGIMGELFVENQFRNPEGNPYFWDLTVLEAVKAEPNIQLFLNTDVHEVEAGGEEHERTIRSVTGWMMGSERRIRFESRMFLDCTGDGLVGFLAGARYRLGREARDEYNESWAPEVADNITLGSTLLFYTKETGQPVKYKPPGFAKDIAKTSIPLKRVIRSGDNGCAYWWIEWGGELDTVHENERIRDELWSVIYGIWDYIKNSGLFPGSETMTLEWVGSLPGKREYRRFIGDYVLNQNDIIAQREFEDRVAFGGWSIDLHPPQGVYSTESGSKHLHADGIYHIPFRSLYSVNVSNLLFAGRNISASHVAFGTTRVMATCAVIGEAAGTGAALAVKKGVAPRTIAAEYMEELQQTMLRQDASIIGLRSTDSADQALRASVSASSTLRRLAVEGDAVPYPLKQDIGLLIPVSPELRQLEFLLDCSSATTLQAELWSTGRAENYVPHRLEVQAEASVVPGERQWITVPLAWKPGNAANAFIVLKANEALTLFLSKDSLTGVLPFEKGKKPKVSDSLEDHDIEQPVVQWRMRELSRKSFCFRAAPDTDAFTADNVIDGYLRPYGGLHTWVSEPLAAGGEAVLELEWPTADPAIVREVHLIFNDDVNEDLINLHHHRTPFEVIPELVKDYRIEAETAPGEWKVLHRETANRKRKRVHRFETPILTAGIRVVVESTNGSPAAEIIAIRVY</sequence>
<keyword evidence="4" id="KW-0408">Iron</keyword>
<name>A0A0D5NJ93_9BACL</name>
<keyword evidence="7" id="KW-1185">Reference proteome</keyword>
<evidence type="ECO:0000256" key="4">
    <source>
        <dbReference type="ARBA" id="ARBA00023004"/>
    </source>
</evidence>
<keyword evidence="1" id="KW-0004">4Fe-4S</keyword>
<dbReference type="AlphaFoldDB" id="A0A0D5NJ93"/>
<evidence type="ECO:0000256" key="3">
    <source>
        <dbReference type="ARBA" id="ARBA00023002"/>
    </source>
</evidence>
<evidence type="ECO:0000313" key="6">
    <source>
        <dbReference type="EMBL" id="AJY75336.1"/>
    </source>
</evidence>
<proteinExistence type="predicted"/>
<dbReference type="GO" id="GO:0051539">
    <property type="term" value="F:4 iron, 4 sulfur cluster binding"/>
    <property type="evidence" value="ECO:0007669"/>
    <property type="project" value="UniProtKB-KW"/>
</dbReference>
<dbReference type="GO" id="GO:0016491">
    <property type="term" value="F:oxidoreductase activity"/>
    <property type="evidence" value="ECO:0007669"/>
    <property type="project" value="UniProtKB-KW"/>
</dbReference>
<dbReference type="STRING" id="1126833.VN24_13090"/>
<evidence type="ECO:0000256" key="5">
    <source>
        <dbReference type="ARBA" id="ARBA00023014"/>
    </source>
</evidence>
<keyword evidence="2" id="KW-0479">Metal-binding</keyword>
<dbReference type="Proteomes" id="UP000032633">
    <property type="component" value="Chromosome"/>
</dbReference>
<organism evidence="6 7">
    <name type="scientific">Paenibacillus beijingensis</name>
    <dbReference type="NCBI Taxonomy" id="1126833"/>
    <lineage>
        <taxon>Bacteria</taxon>
        <taxon>Bacillati</taxon>
        <taxon>Bacillota</taxon>
        <taxon>Bacilli</taxon>
        <taxon>Bacillales</taxon>
        <taxon>Paenibacillaceae</taxon>
        <taxon>Paenibacillus</taxon>
    </lineage>
</organism>
<dbReference type="OrthoDB" id="9780658at2"/>
<evidence type="ECO:0000313" key="7">
    <source>
        <dbReference type="Proteomes" id="UP000032633"/>
    </source>
</evidence>